<dbReference type="AlphaFoldDB" id="A0A4Z2ILY6"/>
<dbReference type="EMBL" id="SRLO01000069">
    <property type="protein sequence ID" value="TNN78916.1"/>
    <property type="molecule type" value="Genomic_DNA"/>
</dbReference>
<gene>
    <name evidence="1" type="ORF">EYF80_010842</name>
</gene>
<keyword evidence="2" id="KW-1185">Reference proteome</keyword>
<protein>
    <submittedName>
        <fullName evidence="1">Uncharacterized protein</fullName>
    </submittedName>
</protein>
<dbReference type="Proteomes" id="UP000314294">
    <property type="component" value="Unassembled WGS sequence"/>
</dbReference>
<comment type="caution">
    <text evidence="1">The sequence shown here is derived from an EMBL/GenBank/DDBJ whole genome shotgun (WGS) entry which is preliminary data.</text>
</comment>
<organism evidence="1 2">
    <name type="scientific">Liparis tanakae</name>
    <name type="common">Tanaka's snailfish</name>
    <dbReference type="NCBI Taxonomy" id="230148"/>
    <lineage>
        <taxon>Eukaryota</taxon>
        <taxon>Metazoa</taxon>
        <taxon>Chordata</taxon>
        <taxon>Craniata</taxon>
        <taxon>Vertebrata</taxon>
        <taxon>Euteleostomi</taxon>
        <taxon>Actinopterygii</taxon>
        <taxon>Neopterygii</taxon>
        <taxon>Teleostei</taxon>
        <taxon>Neoteleostei</taxon>
        <taxon>Acanthomorphata</taxon>
        <taxon>Eupercaria</taxon>
        <taxon>Perciformes</taxon>
        <taxon>Cottioidei</taxon>
        <taxon>Cottales</taxon>
        <taxon>Liparidae</taxon>
        <taxon>Liparis</taxon>
    </lineage>
</organism>
<accession>A0A4Z2ILY6</accession>
<evidence type="ECO:0000313" key="1">
    <source>
        <dbReference type="EMBL" id="TNN78916.1"/>
    </source>
</evidence>
<evidence type="ECO:0000313" key="2">
    <source>
        <dbReference type="Proteomes" id="UP000314294"/>
    </source>
</evidence>
<sequence length="81" mass="8786">MDSQKKRSSTQLRLLLQHHGQSHGFMETESLQTSRAVAGRGRAVVGPWSGRGRAVVGPWSGATSFNQYKAQSHKGSMSSSE</sequence>
<name>A0A4Z2ILY6_9TELE</name>
<proteinExistence type="predicted"/>
<reference evidence="1 2" key="1">
    <citation type="submission" date="2019-03" db="EMBL/GenBank/DDBJ databases">
        <title>First draft genome of Liparis tanakae, snailfish: a comprehensive survey of snailfish specific genes.</title>
        <authorList>
            <person name="Kim W."/>
            <person name="Song I."/>
            <person name="Jeong J.-H."/>
            <person name="Kim D."/>
            <person name="Kim S."/>
            <person name="Ryu S."/>
            <person name="Song J.Y."/>
            <person name="Lee S.K."/>
        </authorList>
    </citation>
    <scope>NUCLEOTIDE SEQUENCE [LARGE SCALE GENOMIC DNA]</scope>
    <source>
        <tissue evidence="1">Muscle</tissue>
    </source>
</reference>